<dbReference type="EC" id="4.1.3.34" evidence="8"/>
<feature type="binding site" evidence="5">
    <location>
        <position position="74"/>
    </location>
    <ligand>
        <name>substrate</name>
    </ligand>
</feature>
<dbReference type="Pfam" id="PF03328">
    <property type="entry name" value="HpcH_HpaI"/>
    <property type="match status" value="1"/>
</dbReference>
<evidence type="ECO:0000256" key="4">
    <source>
        <dbReference type="ARBA" id="ARBA00022842"/>
    </source>
</evidence>
<dbReference type="GO" id="GO:0000287">
    <property type="term" value="F:magnesium ion binding"/>
    <property type="evidence" value="ECO:0007669"/>
    <property type="project" value="TreeGrafter"/>
</dbReference>
<dbReference type="SUPFAM" id="SSF51621">
    <property type="entry name" value="Phosphoenolpyruvate/pyruvate domain"/>
    <property type="match status" value="1"/>
</dbReference>
<dbReference type="GO" id="GO:0008816">
    <property type="term" value="F:citryl-CoA lyase activity"/>
    <property type="evidence" value="ECO:0007669"/>
    <property type="project" value="UniProtKB-EC"/>
</dbReference>
<reference evidence="8 9" key="1">
    <citation type="submission" date="2020-08" db="EMBL/GenBank/DDBJ databases">
        <title>Genomic Encyclopedia of Type Strains, Phase III (KMG-III): the genomes of soil and plant-associated and newly described type strains.</title>
        <authorList>
            <person name="Whitman W."/>
        </authorList>
    </citation>
    <scope>NUCLEOTIDE SEQUENCE [LARGE SCALE GENOMIC DNA]</scope>
    <source>
        <strain evidence="8 9">CECT 8803</strain>
    </source>
</reference>
<feature type="binding site" evidence="6">
    <location>
        <position position="164"/>
    </location>
    <ligand>
        <name>Mg(2+)</name>
        <dbReference type="ChEBI" id="CHEBI:18420"/>
    </ligand>
</feature>
<evidence type="ECO:0000256" key="3">
    <source>
        <dbReference type="ARBA" id="ARBA00022723"/>
    </source>
</evidence>
<dbReference type="InterPro" id="IPR011206">
    <property type="entry name" value="Citrate_lyase_beta/mcl1/mcl2"/>
</dbReference>
<comment type="cofactor">
    <cofactor evidence="1">
        <name>Mg(2+)</name>
        <dbReference type="ChEBI" id="CHEBI:18420"/>
    </cofactor>
</comment>
<evidence type="ECO:0000256" key="1">
    <source>
        <dbReference type="ARBA" id="ARBA00001946"/>
    </source>
</evidence>
<keyword evidence="3 6" id="KW-0479">Metal-binding</keyword>
<keyword evidence="9" id="KW-1185">Reference proteome</keyword>
<evidence type="ECO:0000259" key="7">
    <source>
        <dbReference type="Pfam" id="PF03328"/>
    </source>
</evidence>
<dbReference type="AlphaFoldDB" id="A0A839SUB7"/>
<dbReference type="PIRSF" id="PIRSF015582">
    <property type="entry name" value="Cit_lyase_B"/>
    <property type="match status" value="1"/>
</dbReference>
<dbReference type="PANTHER" id="PTHR32308">
    <property type="entry name" value="LYASE BETA SUBUNIT, PUTATIVE (AFU_ORTHOLOGUE AFUA_4G13030)-RELATED"/>
    <property type="match status" value="1"/>
</dbReference>
<dbReference type="Gene3D" id="3.20.20.60">
    <property type="entry name" value="Phosphoenolpyruvate-binding domains"/>
    <property type="match status" value="1"/>
</dbReference>
<dbReference type="InterPro" id="IPR040442">
    <property type="entry name" value="Pyrv_kinase-like_dom_sf"/>
</dbReference>
<sequence length="304" mass="32695">MSDKPLSSQLCRCWLFLPAGDPLKTLLAAAESPADALIAEFEDFTAPEKRPAARAQLSKVIEAWRAAGKRTAARINPLSDADGLRDLEAAMAAGVDVVALPKVSMPGHVTQLGEAVGAQERKLGRPIGSTELLPNIESAAGLVRTIDIVTASPRVEAALVASEDMANDLQCERGRDGSELRYVRERFLVECRAAGIQPIDCPYTWTDLEGVAADSAYARRLGYTSKSAVSLEHAMTIQAALTPGAEAIEQARLKVRAFEAARQRGEGRVEVAGSLVEMPIYAEAQRLLKRAALYGLLNDDDQEE</sequence>
<organism evidence="8 9">
    <name type="scientific">Limibacillus halophilus</name>
    <dbReference type="NCBI Taxonomy" id="1579333"/>
    <lineage>
        <taxon>Bacteria</taxon>
        <taxon>Pseudomonadati</taxon>
        <taxon>Pseudomonadota</taxon>
        <taxon>Alphaproteobacteria</taxon>
        <taxon>Rhodospirillales</taxon>
        <taxon>Rhodovibrionaceae</taxon>
        <taxon>Limibacillus</taxon>
    </lineage>
</organism>
<accession>A0A839SUB7</accession>
<dbReference type="GO" id="GO:0006107">
    <property type="term" value="P:oxaloacetate metabolic process"/>
    <property type="evidence" value="ECO:0007669"/>
    <property type="project" value="TreeGrafter"/>
</dbReference>
<keyword evidence="4 6" id="KW-0460">Magnesium</keyword>
<proteinExistence type="inferred from homology"/>
<evidence type="ECO:0000313" key="9">
    <source>
        <dbReference type="Proteomes" id="UP000581135"/>
    </source>
</evidence>
<gene>
    <name evidence="8" type="ORF">FHR98_001569</name>
</gene>
<dbReference type="EMBL" id="JACHXA010000003">
    <property type="protein sequence ID" value="MBB3065290.1"/>
    <property type="molecule type" value="Genomic_DNA"/>
</dbReference>
<feature type="binding site" evidence="6">
    <location>
        <position position="137"/>
    </location>
    <ligand>
        <name>Mg(2+)</name>
        <dbReference type="ChEBI" id="CHEBI:18420"/>
    </ligand>
</feature>
<dbReference type="InterPro" id="IPR005000">
    <property type="entry name" value="Aldolase/citrate-lyase_domain"/>
</dbReference>
<evidence type="ECO:0000256" key="6">
    <source>
        <dbReference type="PIRSR" id="PIRSR015582-2"/>
    </source>
</evidence>
<protein>
    <submittedName>
        <fullName evidence="8">Citrate lyase subunit beta/citryl-CoA lyase</fullName>
        <ecNumber evidence="8">4.1.3.34</ecNumber>
    </submittedName>
</protein>
<dbReference type="PANTHER" id="PTHR32308:SF10">
    <property type="entry name" value="CITRATE LYASE SUBUNIT BETA"/>
    <property type="match status" value="1"/>
</dbReference>
<dbReference type="InterPro" id="IPR015813">
    <property type="entry name" value="Pyrv/PenolPyrv_kinase-like_dom"/>
</dbReference>
<comment type="similarity">
    <text evidence="2">Belongs to the HpcH/HpaI aldolase family.</text>
</comment>
<feature type="domain" description="HpcH/HpaI aldolase/citrate lyase" evidence="7">
    <location>
        <begin position="13"/>
        <end position="229"/>
    </location>
</feature>
<evidence type="ECO:0000313" key="8">
    <source>
        <dbReference type="EMBL" id="MBB3065290.1"/>
    </source>
</evidence>
<evidence type="ECO:0000256" key="5">
    <source>
        <dbReference type="PIRSR" id="PIRSR015582-1"/>
    </source>
</evidence>
<dbReference type="Proteomes" id="UP000581135">
    <property type="component" value="Unassembled WGS sequence"/>
</dbReference>
<feature type="binding site" evidence="5">
    <location>
        <position position="137"/>
    </location>
    <ligand>
        <name>substrate</name>
    </ligand>
</feature>
<evidence type="ECO:0000256" key="2">
    <source>
        <dbReference type="ARBA" id="ARBA00005568"/>
    </source>
</evidence>
<dbReference type="RefSeq" id="WP_183416099.1">
    <property type="nucleotide sequence ID" value="NZ_JACHXA010000003.1"/>
</dbReference>
<keyword evidence="8" id="KW-0456">Lyase</keyword>
<comment type="caution">
    <text evidence="8">The sequence shown here is derived from an EMBL/GenBank/DDBJ whole genome shotgun (WGS) entry which is preliminary data.</text>
</comment>
<name>A0A839SUB7_9PROT</name>